<evidence type="ECO:0000256" key="5">
    <source>
        <dbReference type="SAM" id="Phobius"/>
    </source>
</evidence>
<evidence type="ECO:0000256" key="2">
    <source>
        <dbReference type="ARBA" id="ARBA00022737"/>
    </source>
</evidence>
<dbReference type="SUPFAM" id="SSF52540">
    <property type="entry name" value="P-loop containing nucleoside triphosphate hydrolases"/>
    <property type="match status" value="1"/>
</dbReference>
<feature type="domain" description="Nephrocystin 3-like N-terminal" evidence="6">
    <location>
        <begin position="393"/>
        <end position="557"/>
    </location>
</feature>
<accession>A0A8H4QNA0</accession>
<evidence type="ECO:0000256" key="1">
    <source>
        <dbReference type="ARBA" id="ARBA00022574"/>
    </source>
</evidence>
<feature type="repeat" description="WD" evidence="3">
    <location>
        <begin position="1299"/>
        <end position="1340"/>
    </location>
</feature>
<evidence type="ECO:0000256" key="4">
    <source>
        <dbReference type="SAM" id="MobiDB-lite"/>
    </source>
</evidence>
<feature type="repeat" description="WD" evidence="3">
    <location>
        <begin position="1170"/>
        <end position="1211"/>
    </location>
</feature>
<feature type="repeat" description="WD" evidence="3">
    <location>
        <begin position="1392"/>
        <end position="1426"/>
    </location>
</feature>
<feature type="repeat" description="WD" evidence="3">
    <location>
        <begin position="1527"/>
        <end position="1554"/>
    </location>
</feature>
<evidence type="ECO:0000313" key="8">
    <source>
        <dbReference type="Proteomes" id="UP000521872"/>
    </source>
</evidence>
<dbReference type="InterPro" id="IPR056884">
    <property type="entry name" value="NPHP3-like_N"/>
</dbReference>
<proteinExistence type="predicted"/>
<name>A0A8H4QNA0_9AGAR</name>
<evidence type="ECO:0000256" key="3">
    <source>
        <dbReference type="PROSITE-ProRule" id="PRU00221"/>
    </source>
</evidence>
<feature type="region of interest" description="Disordered" evidence="4">
    <location>
        <begin position="148"/>
        <end position="190"/>
    </location>
</feature>
<keyword evidence="5" id="KW-1133">Transmembrane helix</keyword>
<dbReference type="PROSITE" id="PS50294">
    <property type="entry name" value="WD_REPEATS_REGION"/>
    <property type="match status" value="6"/>
</dbReference>
<keyword evidence="1 3" id="KW-0853">WD repeat</keyword>
<dbReference type="InterPro" id="IPR036322">
    <property type="entry name" value="WD40_repeat_dom_sf"/>
</dbReference>
<dbReference type="SMART" id="SM00320">
    <property type="entry name" value="WD40"/>
    <property type="match status" value="13"/>
</dbReference>
<evidence type="ECO:0000313" key="7">
    <source>
        <dbReference type="EMBL" id="KAF4613911.1"/>
    </source>
</evidence>
<dbReference type="InterPro" id="IPR027417">
    <property type="entry name" value="P-loop_NTPase"/>
</dbReference>
<reference evidence="7 8" key="1">
    <citation type="submission" date="2019-12" db="EMBL/GenBank/DDBJ databases">
        <authorList>
            <person name="Floudas D."/>
            <person name="Bentzer J."/>
            <person name="Ahren D."/>
            <person name="Johansson T."/>
            <person name="Persson P."/>
            <person name="Tunlid A."/>
        </authorList>
    </citation>
    <scope>NUCLEOTIDE SEQUENCE [LARGE SCALE GENOMIC DNA]</scope>
    <source>
        <strain evidence="7 8">CBS 102.39</strain>
    </source>
</reference>
<dbReference type="PROSITE" id="PS50082">
    <property type="entry name" value="WD_REPEATS_2"/>
    <property type="match status" value="9"/>
</dbReference>
<feature type="repeat" description="WD" evidence="3">
    <location>
        <begin position="1342"/>
        <end position="1374"/>
    </location>
</feature>
<dbReference type="SUPFAM" id="SSF50978">
    <property type="entry name" value="WD40 repeat-like"/>
    <property type="match status" value="1"/>
</dbReference>
<organism evidence="7 8">
    <name type="scientific">Agrocybe pediades</name>
    <dbReference type="NCBI Taxonomy" id="84607"/>
    <lineage>
        <taxon>Eukaryota</taxon>
        <taxon>Fungi</taxon>
        <taxon>Dikarya</taxon>
        <taxon>Basidiomycota</taxon>
        <taxon>Agaricomycotina</taxon>
        <taxon>Agaricomycetes</taxon>
        <taxon>Agaricomycetidae</taxon>
        <taxon>Agaricales</taxon>
        <taxon>Agaricineae</taxon>
        <taxon>Strophariaceae</taxon>
        <taxon>Agrocybe</taxon>
    </lineage>
</organism>
<dbReference type="PANTHER" id="PTHR19848:SF8">
    <property type="entry name" value="F-BOX AND WD REPEAT DOMAIN CONTAINING 7"/>
    <property type="match status" value="1"/>
</dbReference>
<dbReference type="CDD" id="cd21037">
    <property type="entry name" value="MLKL_NTD"/>
    <property type="match status" value="1"/>
</dbReference>
<dbReference type="Gene3D" id="2.130.10.10">
    <property type="entry name" value="YVTN repeat-like/Quinoprotein amine dehydrogenase"/>
    <property type="match status" value="4"/>
</dbReference>
<dbReference type="InterPro" id="IPR015943">
    <property type="entry name" value="WD40/YVTN_repeat-like_dom_sf"/>
</dbReference>
<sequence>MAVNQWLFGRATASIAVVLILVIVVAFPAVVCISRQEMDYEETFNIWGQFVTSTAVSIRKKSYTHSQTSIEDHFTKYIPGEDSDVNDSHGTWDPILFKTEPSTESHDLVHKYLDCIYTPPNTLHCTAALQSLYDEATMAPESATGKSKNFLAKLGFPRPGSSRTPSRSTSPNPSKPPTTHQATQQHDLKDSAKTAWKALETALRVLEKSADVFPPLKSTVGGLIACLDLAKVLTNSAKNVTGNQEEYVKLAKELEEMADTLRPHASQLAAADDGGSIALILKLVFNFDFQREDVLIFCRSINKELVEIKEQQDRSKSEKIFEAADDQDDILARYRKINSLFQHLQIDISLRTHDEIRENKEQALLRTLKSVDDARYNSGYSTTVKRRGCTASTREQILKDLRAWVNDSNGSKVFWMNGMAGTGKTTILYSFCEWLEDENRLAGNFFCSRASTTCCDLNNIVGSIARQLAHYCPAFRSALCKSLEEKQNPHTLNVKEQFKWMVEKPLQNSKDAIPDGVVIVIDALDECSNVSATGLFLDVLLNYATTHLPIKFMVASRPEPVIVEKMQAPNFSPSVLRLHDIEQSLVEADIKQYLQGALCTMSPAPSLDVIKQLTRRSGKLFIYAATVARYVNPEGVKVNSQKRLKMILGISSSSANLQYRDLDNLYTGILSSAFDKQNFEEEELKIAALLLRTVICALEPMTQSALSTILALEQEDVASTLSRLQSVLHVQEGPSGLVSILHASFPDFLFNEARSHEFYFDIIEHNTTLVHSCFDVMCKDLHFNMCDLESSYDFDEDVPDLEQKIQANISAGLLYACKYWSNHLAHCDLTSSIHYRLVEFLKFRFLFWMEVLNLTKFISMGSQILSNVLAWFICKAPEQTFKEMEKELHDADLFVKEFSFGACKESTPHIYISALPFCYKSNSVYQNYWSKTNGLIVVNGTSLTQQRNGPIGVWETNSKFNRVVFSRDGSTFAAGYSNHVDIRDVKSGKIVFNPLLEDTESIVSLVFSPDNSKIVAGSENGNIWIWDTKMANPIAGPLNMKGRGIKALAFSSDSRKLASYSGSTIIVWDSSSGKVLSGPFETEDLGDYSSFAFTPDNSNIIIVSSVGMVHVSMDAQTGSNLAEPFEVTDKGEAALMSIAISPDTTLVATGKEGGAMNVWNIYPWTLINFFAVYNGDISALAFSHDGKKLISGSSDHTIRIWDVDTGNVVAGPFEGHTSTIHSLALSSDGSKLISGSEDRSVRLWNVFSNESDIAPPCQSITGNVYTVAWSPDGTRIASGQYGGTVAVWSAQNGEAVIEPFHHSLANWSISFSPDSSRITAGTHHGAVVSWDLRTGEMVGNPFRGHSNVVNSIAYSPDGSKMASGSRDGTIIIWNCSTWEMIGEPLGHGNHWVNSVAFTPDGDKLISGVGDGSIYIWDVHTGQTILGPIKGNTDQAISSVACSPDRNQFISGSLDGTICMWSLTTGEMTAGPFDAHCGIVNSVAYSRDGTKIISGSGYNFGAVCVLDAEKGNILASIPGHKGVGPYAVSSVAVSPDGSKFVSGSWDKSIRVWQLDILTSPESLRNTPTIWMLEDVINPTISKIARYYNEGWVGLDGVGLLFWAPPEFRADLCYPYNPITIGPHGTTRIDYSSSKLFIGRNWSKCWKYGYQD</sequence>
<dbReference type="PANTHER" id="PTHR19848">
    <property type="entry name" value="WD40 REPEAT PROTEIN"/>
    <property type="match status" value="1"/>
</dbReference>
<feature type="transmembrane region" description="Helical" evidence="5">
    <location>
        <begin position="7"/>
        <end position="31"/>
    </location>
</feature>
<feature type="repeat" description="WD" evidence="3">
    <location>
        <begin position="995"/>
        <end position="1036"/>
    </location>
</feature>
<evidence type="ECO:0000259" key="6">
    <source>
        <dbReference type="Pfam" id="PF24883"/>
    </source>
</evidence>
<gene>
    <name evidence="7" type="ORF">D9613_008174</name>
</gene>
<feature type="compositionally biased region" description="Low complexity" evidence="4">
    <location>
        <begin position="157"/>
        <end position="172"/>
    </location>
</feature>
<dbReference type="Pfam" id="PF24883">
    <property type="entry name" value="NPHP3_N"/>
    <property type="match status" value="1"/>
</dbReference>
<protein>
    <recommendedName>
        <fullName evidence="6">Nephrocystin 3-like N-terminal domain-containing protein</fullName>
    </recommendedName>
</protein>
<dbReference type="InterPro" id="IPR020472">
    <property type="entry name" value="WD40_PAC1"/>
</dbReference>
<dbReference type="InterPro" id="IPR011047">
    <property type="entry name" value="Quinoprotein_ADH-like_sf"/>
</dbReference>
<dbReference type="Gene3D" id="3.40.50.300">
    <property type="entry name" value="P-loop containing nucleotide triphosphate hydrolases"/>
    <property type="match status" value="1"/>
</dbReference>
<feature type="repeat" description="WD" evidence="3">
    <location>
        <begin position="1213"/>
        <end position="1254"/>
    </location>
</feature>
<dbReference type="SUPFAM" id="SSF50998">
    <property type="entry name" value="Quinoprotein alcohol dehydrogenase-like"/>
    <property type="match status" value="1"/>
</dbReference>
<dbReference type="InterPro" id="IPR019775">
    <property type="entry name" value="WD40_repeat_CS"/>
</dbReference>
<comment type="caution">
    <text evidence="7">The sequence shown here is derived from an EMBL/GenBank/DDBJ whole genome shotgun (WGS) entry which is preliminary data.</text>
</comment>
<dbReference type="Pfam" id="PF00400">
    <property type="entry name" value="WD40"/>
    <property type="match status" value="10"/>
</dbReference>
<dbReference type="Proteomes" id="UP000521872">
    <property type="component" value="Unassembled WGS sequence"/>
</dbReference>
<keyword evidence="5" id="KW-0812">Transmembrane</keyword>
<dbReference type="InterPro" id="IPR001680">
    <property type="entry name" value="WD40_rpt"/>
</dbReference>
<dbReference type="CDD" id="cd00200">
    <property type="entry name" value="WD40"/>
    <property type="match status" value="2"/>
</dbReference>
<feature type="repeat" description="WD" evidence="3">
    <location>
        <begin position="1257"/>
        <end position="1298"/>
    </location>
</feature>
<dbReference type="PRINTS" id="PR00320">
    <property type="entry name" value="GPROTEINBRPT"/>
</dbReference>
<keyword evidence="2" id="KW-0677">Repeat</keyword>
<keyword evidence="5" id="KW-0472">Membrane</keyword>
<dbReference type="EMBL" id="JAACJL010000045">
    <property type="protein sequence ID" value="KAF4613911.1"/>
    <property type="molecule type" value="Genomic_DNA"/>
</dbReference>
<feature type="repeat" description="WD" evidence="3">
    <location>
        <begin position="1429"/>
        <end position="1470"/>
    </location>
</feature>
<dbReference type="InterPro" id="IPR059179">
    <property type="entry name" value="MLKL-like_MCAfunc"/>
</dbReference>
<keyword evidence="8" id="KW-1185">Reference proteome</keyword>
<dbReference type="PROSITE" id="PS00678">
    <property type="entry name" value="WD_REPEATS_1"/>
    <property type="match status" value="3"/>
</dbReference>